<comment type="caution">
    <text evidence="3">The sequence shown here is derived from an EMBL/GenBank/DDBJ whole genome shotgun (WGS) entry which is preliminary data.</text>
</comment>
<gene>
    <name evidence="3" type="ORF">GCM10008170_33870</name>
    <name evidence="4" type="ORF">JOD31_003681</name>
</gene>
<evidence type="ECO:0000259" key="2">
    <source>
        <dbReference type="SMART" id="SM01006"/>
    </source>
</evidence>
<dbReference type="PANTHER" id="PTHR31438">
    <property type="entry name" value="LYSINE N-ACYLTRANSFERASE C17G9.06C-RELATED"/>
    <property type="match status" value="1"/>
</dbReference>
<evidence type="ECO:0000256" key="1">
    <source>
        <dbReference type="ARBA" id="ARBA00004924"/>
    </source>
</evidence>
<evidence type="ECO:0000313" key="5">
    <source>
        <dbReference type="Proteomes" id="UP000758856"/>
    </source>
</evidence>
<dbReference type="AlphaFoldDB" id="A0A9W6IXC6"/>
<sequence>MNVVAKTPSLAQAHSLAPDVRIERSEAGVVLAPEPAEPGQLAKAVAAVAEALTAEDREAPTIEVVCADEAGRARLIAEAIVVPDAGRLVVRPELLWQRPSTWLAERDRPVYPELPVVTAGRRHPLRPSKPRGVVYARSIPWVNQTLRFRALEVNRDLALFHRWMNDPRVDAVWEEAGTLEAHRASLEERAADPHLLTLIGEFDGAPFGYFELYWAKENRLGPFYDADDHDRGWHVLIGEDAFRGKDFITAWLPSLMHYMFLDDPRTRRIVGEPRATHAQQIRNLDKAGFAKVKHFDFPHKRALLVMLLRERFFGDRLWAPEKTA</sequence>
<name>A0A9W6IXC6_9HYPH</name>
<reference evidence="3" key="1">
    <citation type="journal article" date="2014" name="Int. J. Syst. Evol. Microbiol.">
        <title>Complete genome sequence of Corynebacterium casei LMG S-19264T (=DSM 44701T), isolated from a smear-ripened cheese.</title>
        <authorList>
            <consortium name="US DOE Joint Genome Institute (JGI-PGF)"/>
            <person name="Walter F."/>
            <person name="Albersmeier A."/>
            <person name="Kalinowski J."/>
            <person name="Ruckert C."/>
        </authorList>
    </citation>
    <scope>NUCLEOTIDE SEQUENCE</scope>
    <source>
        <strain evidence="3">VKM B-1606</strain>
    </source>
</reference>
<evidence type="ECO:0000313" key="4">
    <source>
        <dbReference type="EMBL" id="MBM7853420.1"/>
    </source>
</evidence>
<dbReference type="Proteomes" id="UP001143400">
    <property type="component" value="Unassembled WGS sequence"/>
</dbReference>
<dbReference type="PANTHER" id="PTHR31438:SF1">
    <property type="entry name" value="LYSINE N-ACYLTRANSFERASE C17G9.06C-RELATED"/>
    <property type="match status" value="1"/>
</dbReference>
<dbReference type="Gene3D" id="3.40.630.30">
    <property type="match status" value="1"/>
</dbReference>
<dbReference type="GO" id="GO:0019290">
    <property type="term" value="P:siderophore biosynthetic process"/>
    <property type="evidence" value="ECO:0007669"/>
    <property type="project" value="InterPro"/>
</dbReference>
<dbReference type="Proteomes" id="UP000758856">
    <property type="component" value="Unassembled WGS sequence"/>
</dbReference>
<dbReference type="SUPFAM" id="SSF55729">
    <property type="entry name" value="Acyl-CoA N-acyltransferases (Nat)"/>
    <property type="match status" value="1"/>
</dbReference>
<reference evidence="4 5" key="2">
    <citation type="submission" date="2021-01" db="EMBL/GenBank/DDBJ databases">
        <title>Genomic Encyclopedia of Type Strains, Phase IV (KMG-IV): sequencing the most valuable type-strain genomes for metagenomic binning, comparative biology and taxonomic classification.</title>
        <authorList>
            <person name="Goeker M."/>
        </authorList>
    </citation>
    <scope>NUCLEOTIDE SEQUENCE [LARGE SCALE GENOMIC DNA]</scope>
    <source>
        <strain evidence="4 5">DSM 6130</strain>
    </source>
</reference>
<dbReference type="EMBL" id="BSFF01000009">
    <property type="protein sequence ID" value="GLK57367.1"/>
    <property type="molecule type" value="Genomic_DNA"/>
</dbReference>
<accession>A0A9W6IXC6</accession>
<dbReference type="EMBL" id="JAFBCY010000005">
    <property type="protein sequence ID" value="MBM7853420.1"/>
    <property type="molecule type" value="Genomic_DNA"/>
</dbReference>
<organism evidence="3 6">
    <name type="scientific">Methylopila capsulata</name>
    <dbReference type="NCBI Taxonomy" id="61654"/>
    <lineage>
        <taxon>Bacteria</taxon>
        <taxon>Pseudomonadati</taxon>
        <taxon>Pseudomonadota</taxon>
        <taxon>Alphaproteobacteria</taxon>
        <taxon>Hyphomicrobiales</taxon>
        <taxon>Methylopilaceae</taxon>
        <taxon>Methylopila</taxon>
    </lineage>
</organism>
<protein>
    <submittedName>
        <fullName evidence="4">RimJ/RimL family protein N-acetyltransferase</fullName>
    </submittedName>
</protein>
<feature type="domain" description="Acyltransferase MbtK/IucB-like conserved" evidence="2">
    <location>
        <begin position="149"/>
        <end position="196"/>
    </location>
</feature>
<evidence type="ECO:0000313" key="3">
    <source>
        <dbReference type="EMBL" id="GLK57367.1"/>
    </source>
</evidence>
<dbReference type="InterPro" id="IPR016181">
    <property type="entry name" value="Acyl_CoA_acyltransferase"/>
</dbReference>
<dbReference type="RefSeq" id="WP_204951879.1">
    <property type="nucleotide sequence ID" value="NZ_BSFF01000009.1"/>
</dbReference>
<keyword evidence="5" id="KW-1185">Reference proteome</keyword>
<dbReference type="Pfam" id="PF13523">
    <property type="entry name" value="Acetyltransf_8"/>
    <property type="match status" value="1"/>
</dbReference>
<dbReference type="InterPro" id="IPR019432">
    <property type="entry name" value="Acyltransferase_MbtK/IucB-like"/>
</dbReference>
<comment type="pathway">
    <text evidence="1">Siderophore biosynthesis.</text>
</comment>
<dbReference type="SMART" id="SM01006">
    <property type="entry name" value="AlcB"/>
    <property type="match status" value="1"/>
</dbReference>
<evidence type="ECO:0000313" key="6">
    <source>
        <dbReference type="Proteomes" id="UP001143400"/>
    </source>
</evidence>
<proteinExistence type="predicted"/>
<dbReference type="GO" id="GO:0016410">
    <property type="term" value="F:N-acyltransferase activity"/>
    <property type="evidence" value="ECO:0007669"/>
    <property type="project" value="TreeGrafter"/>
</dbReference>
<reference evidence="3" key="3">
    <citation type="submission" date="2023-01" db="EMBL/GenBank/DDBJ databases">
        <authorList>
            <person name="Sun Q."/>
            <person name="Evtushenko L."/>
        </authorList>
    </citation>
    <scope>NUCLEOTIDE SEQUENCE</scope>
    <source>
        <strain evidence="3">VKM B-1606</strain>
    </source>
</reference>